<dbReference type="PANTHER" id="PTHR37549:SF1">
    <property type="entry name" value="LIPOPROTEIN LPRI"/>
    <property type="match status" value="1"/>
</dbReference>
<dbReference type="SUPFAM" id="SSF52096">
    <property type="entry name" value="ClpP/crotonase"/>
    <property type="match status" value="1"/>
</dbReference>
<evidence type="ECO:0000313" key="1">
    <source>
        <dbReference type="EMBL" id="SIQ23816.1"/>
    </source>
</evidence>
<dbReference type="InterPro" id="IPR052755">
    <property type="entry name" value="Lysozyme_Inhibitor_LprI"/>
</dbReference>
<dbReference type="AlphaFoldDB" id="A0A1N6R5A8"/>
<dbReference type="PANTHER" id="PTHR37549">
    <property type="entry name" value="LIPOPROTEIN LPRI"/>
    <property type="match status" value="1"/>
</dbReference>
<name>A0A1N6R5A8_9RHOB</name>
<dbReference type="GO" id="GO:0005576">
    <property type="term" value="C:extracellular region"/>
    <property type="evidence" value="ECO:0007669"/>
    <property type="project" value="TreeGrafter"/>
</dbReference>
<sequence>MRNTRFCYTGHRCRSRRTLKQPKFESIFLEGAVDRCPAIGKGCIGAATRLPYSPEPRMKILNASFFSVAAFALVGHSSASAADIQITQGDATTPSIIDITGPIESGDADRFYDLSQRTEKAIVFLQSPGGLVEEGLSIAAEIGQRGFTTIVAPGGECHSICAVIWVSGGSRMMDSTSTIGVHAAYRNQASEDGTSLASESGVANADIGSFLTHVGLSREAIRYFTTAGPNDVLPITPEIAQRLDIDTAVTEGGQIRMPEERPTPRRLAWQSATYIGLSGDCAPLLGLDAAFLQEQGGQRLRLGHELFGGELFASLVPEMSSRVNSIKASMALKDWCTGAATDLHEEGMSVGIAGPGYDCANAATITERAICGSFELWLEDRALGSIYSILRNVSSGEERSALAQKQHSWISQRDRCGSDVDCILDRYRAWFLDLSLIAARAN</sequence>
<accession>A0A1N6R5A8</accession>
<evidence type="ECO:0008006" key="3">
    <source>
        <dbReference type="Google" id="ProtNLM"/>
    </source>
</evidence>
<dbReference type="Proteomes" id="UP000323956">
    <property type="component" value="Unassembled WGS sequence"/>
</dbReference>
<dbReference type="InterPro" id="IPR029045">
    <property type="entry name" value="ClpP/crotonase-like_dom_sf"/>
</dbReference>
<dbReference type="Gene3D" id="3.90.226.10">
    <property type="entry name" value="2-enoyl-CoA Hydratase, Chain A, domain 1"/>
    <property type="match status" value="1"/>
</dbReference>
<reference evidence="1 2" key="1">
    <citation type="submission" date="2017-01" db="EMBL/GenBank/DDBJ databases">
        <authorList>
            <person name="Varghese N."/>
            <person name="Submissions S."/>
        </authorList>
    </citation>
    <scope>NUCLEOTIDE SEQUENCE [LARGE SCALE GENOMIC DNA]</scope>
    <source>
        <strain evidence="1 2">ATCC 700171</strain>
    </source>
</reference>
<proteinExistence type="predicted"/>
<organism evidence="1 2">
    <name type="scientific">Paracoccus thiocyanatus</name>
    <dbReference type="NCBI Taxonomy" id="34006"/>
    <lineage>
        <taxon>Bacteria</taxon>
        <taxon>Pseudomonadati</taxon>
        <taxon>Pseudomonadota</taxon>
        <taxon>Alphaproteobacteria</taxon>
        <taxon>Rhodobacterales</taxon>
        <taxon>Paracoccaceae</taxon>
        <taxon>Paracoccus</taxon>
    </lineage>
</organism>
<gene>
    <name evidence="1" type="ORF">SAMN05421641_10553</name>
</gene>
<dbReference type="EMBL" id="FTMK01000005">
    <property type="protein sequence ID" value="SIQ23816.1"/>
    <property type="molecule type" value="Genomic_DNA"/>
</dbReference>
<protein>
    <recommendedName>
        <fullName evidence="3">Lysozyme inhibitor LprI N-terminal domain-containing protein</fullName>
    </recommendedName>
</protein>
<evidence type="ECO:0000313" key="2">
    <source>
        <dbReference type="Proteomes" id="UP000323956"/>
    </source>
</evidence>